<dbReference type="Proteomes" id="UP000184148">
    <property type="component" value="Unassembled WGS sequence"/>
</dbReference>
<proteinExistence type="inferred from homology"/>
<keyword evidence="6" id="KW-0969">Cilium</keyword>
<dbReference type="EMBL" id="FQUY01000020">
    <property type="protein sequence ID" value="SHF37392.1"/>
    <property type="molecule type" value="Genomic_DNA"/>
</dbReference>
<dbReference type="OrthoDB" id="9812413at2"/>
<evidence type="ECO:0000313" key="7">
    <source>
        <dbReference type="Proteomes" id="UP000184148"/>
    </source>
</evidence>
<dbReference type="GO" id="GO:0071973">
    <property type="term" value="P:bacterial-type flagellum-dependent cell motility"/>
    <property type="evidence" value="ECO:0007669"/>
    <property type="project" value="InterPro"/>
</dbReference>
<name>A0A1M5B5B9_9FIRM</name>
<reference evidence="7" key="1">
    <citation type="submission" date="2016-11" db="EMBL/GenBank/DDBJ databases">
        <authorList>
            <person name="Varghese N."/>
            <person name="Submissions S."/>
        </authorList>
    </citation>
    <scope>NUCLEOTIDE SEQUENCE [LARGE SCALE GENOMIC DNA]</scope>
    <source>
        <strain evidence="7">DSM 12395</strain>
    </source>
</reference>
<comment type="subcellular location">
    <subcellularLocation>
        <location evidence="1 4">Bacterial flagellum basal body</location>
    </subcellularLocation>
</comment>
<comment type="similarity">
    <text evidence="2 4">Belongs to the FliE family.</text>
</comment>
<sequence length="96" mass="10726">MKVLPAPMPLPILEVISKEKYAGDTGFAGVLNDAIARLNQTELKADEAMQKFLVGEIQDIHQVTIAMQEAKLTMQLAVEVRNKIVEAYQEISRMQL</sequence>
<keyword evidence="6" id="KW-0966">Cell projection</keyword>
<dbReference type="GO" id="GO:0009425">
    <property type="term" value="C:bacterial-type flagellum basal body"/>
    <property type="evidence" value="ECO:0007669"/>
    <property type="project" value="UniProtKB-SubCell"/>
</dbReference>
<keyword evidence="3 4" id="KW-0975">Bacterial flagellum</keyword>
<gene>
    <name evidence="4" type="primary">fliE</name>
    <name evidence="6" type="ORF">SAMN02745133_02477</name>
</gene>
<dbReference type="PANTHER" id="PTHR34653">
    <property type="match status" value="1"/>
</dbReference>
<evidence type="ECO:0000256" key="2">
    <source>
        <dbReference type="ARBA" id="ARBA00009272"/>
    </source>
</evidence>
<dbReference type="InterPro" id="IPR001624">
    <property type="entry name" value="FliE"/>
</dbReference>
<dbReference type="GO" id="GO:0003774">
    <property type="term" value="F:cytoskeletal motor activity"/>
    <property type="evidence" value="ECO:0007669"/>
    <property type="project" value="InterPro"/>
</dbReference>
<evidence type="ECO:0000256" key="1">
    <source>
        <dbReference type="ARBA" id="ARBA00004117"/>
    </source>
</evidence>
<evidence type="ECO:0000256" key="3">
    <source>
        <dbReference type="ARBA" id="ARBA00023143"/>
    </source>
</evidence>
<evidence type="ECO:0000256" key="5">
    <source>
        <dbReference type="NCBIfam" id="TIGR00205"/>
    </source>
</evidence>
<dbReference type="NCBIfam" id="TIGR00205">
    <property type="entry name" value="fliE"/>
    <property type="match status" value="1"/>
</dbReference>
<dbReference type="AlphaFoldDB" id="A0A1M5B5B9"/>
<keyword evidence="7" id="KW-1185">Reference proteome</keyword>
<dbReference type="STRING" id="1121429.SAMN02745133_02477"/>
<keyword evidence="6" id="KW-0282">Flagellum</keyword>
<evidence type="ECO:0000313" key="6">
    <source>
        <dbReference type="EMBL" id="SHF37392.1"/>
    </source>
</evidence>
<organism evidence="6 7">
    <name type="scientific">Desulforamulus putei DSM 12395</name>
    <dbReference type="NCBI Taxonomy" id="1121429"/>
    <lineage>
        <taxon>Bacteria</taxon>
        <taxon>Bacillati</taxon>
        <taxon>Bacillota</taxon>
        <taxon>Clostridia</taxon>
        <taxon>Eubacteriales</taxon>
        <taxon>Peptococcaceae</taxon>
        <taxon>Desulforamulus</taxon>
    </lineage>
</organism>
<dbReference type="RefSeq" id="WP_073239695.1">
    <property type="nucleotide sequence ID" value="NZ_FQUY01000020.1"/>
</dbReference>
<evidence type="ECO:0000256" key="4">
    <source>
        <dbReference type="HAMAP-Rule" id="MF_00724"/>
    </source>
</evidence>
<dbReference type="GO" id="GO:0005198">
    <property type="term" value="F:structural molecule activity"/>
    <property type="evidence" value="ECO:0007669"/>
    <property type="project" value="UniProtKB-UniRule"/>
</dbReference>
<protein>
    <recommendedName>
        <fullName evidence="4 5">Flagellar hook-basal body complex protein FliE</fullName>
    </recommendedName>
</protein>
<accession>A0A1M5B5B9</accession>
<dbReference type="HAMAP" id="MF_00724">
    <property type="entry name" value="FliE"/>
    <property type="match status" value="1"/>
</dbReference>
<dbReference type="PANTHER" id="PTHR34653:SF1">
    <property type="entry name" value="FLAGELLAR HOOK-BASAL BODY COMPLEX PROTEIN FLIE"/>
    <property type="match status" value="1"/>
</dbReference>
<dbReference type="PRINTS" id="PR01006">
    <property type="entry name" value="FLGHOOKFLIE"/>
</dbReference>
<dbReference type="Pfam" id="PF02049">
    <property type="entry name" value="FliE"/>
    <property type="match status" value="1"/>
</dbReference>